<evidence type="ECO:0000256" key="2">
    <source>
        <dbReference type="SAM" id="SignalP"/>
    </source>
</evidence>
<evidence type="ECO:0000313" key="6">
    <source>
        <dbReference type="Proteomes" id="UP000836402"/>
    </source>
</evidence>
<dbReference type="AlphaFoldDB" id="A0A177UMK7"/>
<dbReference type="Proteomes" id="UP000077671">
    <property type="component" value="Unassembled WGS sequence"/>
</dbReference>
<comment type="caution">
    <text evidence="4">The sequence shown here is derived from an EMBL/GenBank/DDBJ whole genome shotgun (WGS) entry which is preliminary data.</text>
</comment>
<evidence type="ECO:0000313" key="5">
    <source>
        <dbReference type="Proteomes" id="UP000077671"/>
    </source>
</evidence>
<evidence type="ECO:0000313" key="4">
    <source>
        <dbReference type="EMBL" id="KAE8241131.1"/>
    </source>
</evidence>
<feature type="chain" id="PRO_5044550202" evidence="2">
    <location>
        <begin position="24"/>
        <end position="102"/>
    </location>
</feature>
<evidence type="ECO:0000256" key="1">
    <source>
        <dbReference type="SAM" id="Phobius"/>
    </source>
</evidence>
<sequence length="102" mass="10578">MVRSASIVGGTLACLALLGHGHAQPIMGTKNGPRPKNFILITAPDADKTSSSLSSRQERLKARAVAWNTVNKYTMGALATFLAAGGITTLVVVKSGAAQDKE</sequence>
<reference evidence="4" key="1">
    <citation type="submission" date="2016-04" db="EMBL/GenBank/DDBJ databases">
        <authorList>
            <person name="Nguyen H.D."/>
            <person name="Kesanakurti P."/>
            <person name="Cullis J."/>
            <person name="Levesque C.A."/>
            <person name="Hambleton S."/>
        </authorList>
    </citation>
    <scope>NUCLEOTIDE SEQUENCE</scope>
    <source>
        <strain evidence="4">DAOMC 238032</strain>
    </source>
</reference>
<dbReference type="EMBL" id="LWDD02002340">
    <property type="protein sequence ID" value="KAE8241131.1"/>
    <property type="molecule type" value="Genomic_DNA"/>
</dbReference>
<keyword evidence="1" id="KW-0812">Transmembrane</keyword>
<dbReference type="EMBL" id="CAJHJG010003360">
    <property type="protein sequence ID" value="CAD6930409.1"/>
    <property type="molecule type" value="Genomic_DNA"/>
</dbReference>
<evidence type="ECO:0000313" key="3">
    <source>
        <dbReference type="EMBL" id="CAD6930409.1"/>
    </source>
</evidence>
<reference evidence="4" key="2">
    <citation type="journal article" date="2019" name="IMA Fungus">
        <title>Genome sequencing and comparison of five Tilletia species to identify candidate genes for the detection of regulated species infecting wheat.</title>
        <authorList>
            <person name="Nguyen H.D.T."/>
            <person name="Sultana T."/>
            <person name="Kesanakurti P."/>
            <person name="Hambleton S."/>
        </authorList>
    </citation>
    <scope>NUCLEOTIDE SEQUENCE</scope>
    <source>
        <strain evidence="4">DAOMC 238032</strain>
    </source>
</reference>
<reference evidence="3" key="3">
    <citation type="submission" date="2020-10" db="EMBL/GenBank/DDBJ databases">
        <authorList>
            <person name="Sedaghatjoo S."/>
        </authorList>
    </citation>
    <scope>NUCLEOTIDE SEQUENCE</scope>
    <source>
        <strain evidence="3">AZH3</strain>
    </source>
</reference>
<name>A0A177UMK7_9BASI</name>
<keyword evidence="6" id="KW-1185">Reference proteome</keyword>
<organism evidence="4 5">
    <name type="scientific">Tilletia caries</name>
    <name type="common">wheat bunt fungus</name>
    <dbReference type="NCBI Taxonomy" id="13290"/>
    <lineage>
        <taxon>Eukaryota</taxon>
        <taxon>Fungi</taxon>
        <taxon>Dikarya</taxon>
        <taxon>Basidiomycota</taxon>
        <taxon>Ustilaginomycotina</taxon>
        <taxon>Exobasidiomycetes</taxon>
        <taxon>Tilletiales</taxon>
        <taxon>Tilletiaceae</taxon>
        <taxon>Tilletia</taxon>
    </lineage>
</organism>
<feature type="signal peptide" evidence="2">
    <location>
        <begin position="1"/>
        <end position="23"/>
    </location>
</feature>
<keyword evidence="2" id="KW-0732">Signal</keyword>
<proteinExistence type="predicted"/>
<gene>
    <name evidence="4" type="ORF">A4X03_0g8209</name>
    <name evidence="3" type="ORF">JKIAZH3_G7053</name>
</gene>
<keyword evidence="1" id="KW-1133">Transmembrane helix</keyword>
<dbReference type="Proteomes" id="UP000836402">
    <property type="component" value="Unassembled WGS sequence"/>
</dbReference>
<accession>A0A177UMK7</accession>
<protein>
    <submittedName>
        <fullName evidence="4">Uncharacterized protein</fullName>
    </submittedName>
</protein>
<keyword evidence="1" id="KW-0472">Membrane</keyword>
<feature type="transmembrane region" description="Helical" evidence="1">
    <location>
        <begin position="73"/>
        <end position="93"/>
    </location>
</feature>